<evidence type="ECO:0000256" key="9">
    <source>
        <dbReference type="ARBA" id="ARBA00031434"/>
    </source>
</evidence>
<protein>
    <recommendedName>
        <fullName evidence="10">Beta-1,4-mannosyltransferase</fullName>
    </recommendedName>
    <alternativeName>
        <fullName evidence="11">GDP-Man:GlcNAc2-PP-dolichol mannosyltransferase</fullName>
    </alternativeName>
    <alternativeName>
        <fullName evidence="9">GDP-mannose-dolichol diphosphochitobiose mannosyltransferase</fullName>
    </alternativeName>
</protein>
<evidence type="ECO:0000256" key="2">
    <source>
        <dbReference type="ARBA" id="ARBA00004922"/>
    </source>
</evidence>
<gene>
    <name evidence="15" type="primary">101889251</name>
    <name evidence="17" type="synonym">LOC101889251</name>
</gene>
<keyword evidence="7" id="KW-1133">Transmembrane helix</keyword>
<accession>A0A1I8M1G7</accession>
<keyword evidence="4" id="KW-0808">Transferase</keyword>
<dbReference type="PANTHER" id="PTHR13036">
    <property type="entry name" value="BETA1,4 MANNOSYLTRANSFERASE"/>
    <property type="match status" value="1"/>
</dbReference>
<evidence type="ECO:0000259" key="13">
    <source>
        <dbReference type="Pfam" id="PF00534"/>
    </source>
</evidence>
<evidence type="ECO:0000256" key="4">
    <source>
        <dbReference type="ARBA" id="ARBA00022679"/>
    </source>
</evidence>
<keyword evidence="5" id="KW-0812">Transmembrane</keyword>
<keyword evidence="3" id="KW-0328">Glycosyltransferase</keyword>
<proteinExistence type="predicted"/>
<evidence type="ECO:0000313" key="15">
    <source>
        <dbReference type="EnsemblMetazoa" id="MDOA000284-PA"/>
    </source>
</evidence>
<dbReference type="AlphaFoldDB" id="A0A1I8M1G7"/>
<feature type="domain" description="Glycosyltransferase subfamily 4-like N-terminal" evidence="14">
    <location>
        <begin position="112"/>
        <end position="194"/>
    </location>
</feature>
<sequence length="450" mass="51759">MAELKVRNKNVCIVVLGDIGRSPRMEYHACSFLDHSYNVDLIGYVESKPLEQLSTALPRCKIHELSPVPVTNLTPTLKLIFKTFWQTLSLMIALASIRRSSFLLLQNPPGIPALVVCYLYCLITRTKFVIDWHNYTYTILALGMTGGEKNRFCRIARWIERKFGSKADANFCVTKAMKEDLTNNWNIRNVTVLYDRPPLQFHPIELTKKHELFMKLSKEYPQFLPSRYDDLKESGVVECTALTQKLSNGTVLHKPHRMAILVSSTSWTPDEDFGILLDALKVYEKEANNRPQNFPFLLCVITGKGPQKEEYQKKIEQLKFSHVEIITPWLDTEDYPTLLASADLGVCLHWSSSGLDLPMKVVDMFGCGLPVCAFDFKCLHELVKSGQNGFVFQNHEQLAEQLMFWFENFPSNPSLVESKEIFRKNMSSFQNLRWHDNWTNVALPIFNSFI</sequence>
<dbReference type="VEuPathDB" id="VectorBase:MDOMA2_013610"/>
<evidence type="ECO:0000259" key="14">
    <source>
        <dbReference type="Pfam" id="PF13439"/>
    </source>
</evidence>
<dbReference type="CDD" id="cd03816">
    <property type="entry name" value="GT33_ALG1-like"/>
    <property type="match status" value="1"/>
</dbReference>
<keyword evidence="16" id="KW-1185">Reference proteome</keyword>
<dbReference type="GO" id="GO:0004578">
    <property type="term" value="F:chitobiosyldiphosphodolichol beta-mannosyltransferase activity"/>
    <property type="evidence" value="ECO:0007669"/>
    <property type="project" value="UniProtKB-EC"/>
</dbReference>
<dbReference type="Pfam" id="PF13439">
    <property type="entry name" value="Glyco_transf_4"/>
    <property type="match status" value="1"/>
</dbReference>
<evidence type="ECO:0000256" key="12">
    <source>
        <dbReference type="ARBA" id="ARBA00045071"/>
    </source>
</evidence>
<reference evidence="17" key="2">
    <citation type="submission" date="2025-04" db="UniProtKB">
        <authorList>
            <consortium name="RefSeq"/>
        </authorList>
    </citation>
    <scope>IDENTIFICATION</scope>
    <source>
        <strain evidence="17">Aabys</strain>
    </source>
</reference>
<dbReference type="STRING" id="7370.A0A1I8M1G7"/>
<dbReference type="RefSeq" id="XP_005186198.1">
    <property type="nucleotide sequence ID" value="XM_005186141.3"/>
</dbReference>
<dbReference type="Proteomes" id="UP001652621">
    <property type="component" value="Unplaced"/>
</dbReference>
<name>A0A1I8M1G7_MUSDO</name>
<feature type="domain" description="Glycosyl transferase family 1" evidence="13">
    <location>
        <begin position="275"/>
        <end position="409"/>
    </location>
</feature>
<organism evidence="15">
    <name type="scientific">Musca domestica</name>
    <name type="common">House fly</name>
    <dbReference type="NCBI Taxonomy" id="7370"/>
    <lineage>
        <taxon>Eukaryota</taxon>
        <taxon>Metazoa</taxon>
        <taxon>Ecdysozoa</taxon>
        <taxon>Arthropoda</taxon>
        <taxon>Hexapoda</taxon>
        <taxon>Insecta</taxon>
        <taxon>Pterygota</taxon>
        <taxon>Neoptera</taxon>
        <taxon>Endopterygota</taxon>
        <taxon>Diptera</taxon>
        <taxon>Brachycera</taxon>
        <taxon>Muscomorpha</taxon>
        <taxon>Muscoidea</taxon>
        <taxon>Muscidae</taxon>
        <taxon>Musca</taxon>
    </lineage>
</organism>
<dbReference type="Pfam" id="PF00534">
    <property type="entry name" value="Glycos_transf_1"/>
    <property type="match status" value="1"/>
</dbReference>
<evidence type="ECO:0000313" key="16">
    <source>
        <dbReference type="Proteomes" id="UP001652621"/>
    </source>
</evidence>
<dbReference type="SUPFAM" id="SSF53756">
    <property type="entry name" value="UDP-Glycosyltransferase/glycogen phosphorylase"/>
    <property type="match status" value="1"/>
</dbReference>
<evidence type="ECO:0000313" key="17">
    <source>
        <dbReference type="RefSeq" id="XP_005186198.1"/>
    </source>
</evidence>
<evidence type="ECO:0000256" key="5">
    <source>
        <dbReference type="ARBA" id="ARBA00022692"/>
    </source>
</evidence>
<evidence type="ECO:0000256" key="3">
    <source>
        <dbReference type="ARBA" id="ARBA00022676"/>
    </source>
</evidence>
<dbReference type="Gene3D" id="3.40.50.2000">
    <property type="entry name" value="Glycogen Phosphorylase B"/>
    <property type="match status" value="1"/>
</dbReference>
<evidence type="ECO:0000256" key="8">
    <source>
        <dbReference type="ARBA" id="ARBA00023136"/>
    </source>
</evidence>
<evidence type="ECO:0000256" key="11">
    <source>
        <dbReference type="ARBA" id="ARBA00033088"/>
    </source>
</evidence>
<dbReference type="PANTHER" id="PTHR13036:SF0">
    <property type="entry name" value="CHITOBIOSYLDIPHOSPHODOLICHOL BETA-MANNOSYLTRANSFERASE"/>
    <property type="match status" value="1"/>
</dbReference>
<dbReference type="KEGG" id="mde:101889251"/>
<comment type="subcellular location">
    <subcellularLocation>
        <location evidence="1">Endoplasmic reticulum membrane</location>
        <topology evidence="1">Single-pass membrane protein</topology>
    </subcellularLocation>
</comment>
<evidence type="ECO:0000256" key="1">
    <source>
        <dbReference type="ARBA" id="ARBA00004389"/>
    </source>
</evidence>
<dbReference type="eggNOG" id="KOG2941">
    <property type="taxonomic scope" value="Eukaryota"/>
</dbReference>
<dbReference type="InterPro" id="IPR026051">
    <property type="entry name" value="ALG1-like"/>
</dbReference>
<dbReference type="InterPro" id="IPR028098">
    <property type="entry name" value="Glyco_trans_4-like_N"/>
</dbReference>
<reference evidence="15" key="1">
    <citation type="submission" date="2020-05" db="UniProtKB">
        <authorList>
            <consortium name="EnsemblMetazoa"/>
        </authorList>
    </citation>
    <scope>IDENTIFICATION</scope>
    <source>
        <strain evidence="15">Aabys</strain>
    </source>
</reference>
<keyword evidence="8" id="KW-0472">Membrane</keyword>
<evidence type="ECO:0000256" key="7">
    <source>
        <dbReference type="ARBA" id="ARBA00022989"/>
    </source>
</evidence>
<dbReference type="OrthoDB" id="614844at2759"/>
<comment type="pathway">
    <text evidence="2">Protein modification; protein glycosylation.</text>
</comment>
<dbReference type="GO" id="GO:0005789">
    <property type="term" value="C:endoplasmic reticulum membrane"/>
    <property type="evidence" value="ECO:0007669"/>
    <property type="project" value="UniProtKB-SubCell"/>
</dbReference>
<dbReference type="EnsemblMetazoa" id="MDOA000284-RA">
    <property type="protein sequence ID" value="MDOA000284-PA"/>
    <property type="gene ID" value="MDOA000284"/>
</dbReference>
<dbReference type="InterPro" id="IPR001296">
    <property type="entry name" value="Glyco_trans_1"/>
</dbReference>
<dbReference type="VEuPathDB" id="VectorBase:MDOA000284"/>
<evidence type="ECO:0000256" key="10">
    <source>
        <dbReference type="ARBA" id="ARBA00031566"/>
    </source>
</evidence>
<keyword evidence="6" id="KW-0256">Endoplasmic reticulum</keyword>
<evidence type="ECO:0000256" key="6">
    <source>
        <dbReference type="ARBA" id="ARBA00022824"/>
    </source>
</evidence>
<comment type="catalytic activity">
    <reaction evidence="12">
        <text>an N,N'-diacetylchitobiosyl-diphospho-di-trans,poly-cis-dolichol + GDP-alpha-D-mannose = a beta-D-Man-(1-&gt;4)-beta-D-GlcNAc-(1-&gt;4)-alpha-D-GlcNAc-diphospho-di-trans,poly-cis-dolichol + GDP + H(+)</text>
        <dbReference type="Rhea" id="RHEA:13865"/>
        <dbReference type="Rhea" id="RHEA-COMP:19510"/>
        <dbReference type="Rhea" id="RHEA-COMP:19511"/>
        <dbReference type="ChEBI" id="CHEBI:15378"/>
        <dbReference type="ChEBI" id="CHEBI:57269"/>
        <dbReference type="ChEBI" id="CHEBI:57527"/>
        <dbReference type="ChEBI" id="CHEBI:58189"/>
        <dbReference type="ChEBI" id="CHEBI:58472"/>
        <dbReference type="EC" id="2.4.1.142"/>
    </reaction>
    <physiologicalReaction direction="left-to-right" evidence="12">
        <dbReference type="Rhea" id="RHEA:13866"/>
    </physiologicalReaction>
</comment>